<comment type="PTM">
    <text evidence="6 7">An intermediate of this reaction is the autophosphorylated ppk in which a phosphate is covalently linked to a histidine residue through a N-P bond.</text>
</comment>
<keyword evidence="4 6" id="KW-0418">Kinase</keyword>
<gene>
    <name evidence="6" type="primary">ppk</name>
    <name evidence="13" type="ORF">AZI86_17430</name>
</gene>
<evidence type="ECO:0000259" key="12">
    <source>
        <dbReference type="Pfam" id="PF17941"/>
    </source>
</evidence>
<proteinExistence type="inferred from homology"/>
<dbReference type="PANTHER" id="PTHR30218:SF0">
    <property type="entry name" value="POLYPHOSPHATE KINASE"/>
    <property type="match status" value="1"/>
</dbReference>
<keyword evidence="14" id="KW-1185">Reference proteome</keyword>
<evidence type="ECO:0000256" key="6">
    <source>
        <dbReference type="HAMAP-Rule" id="MF_00347"/>
    </source>
</evidence>
<dbReference type="EC" id="2.7.4.1" evidence="6 7"/>
<evidence type="ECO:0000256" key="7">
    <source>
        <dbReference type="RuleBase" id="RU003800"/>
    </source>
</evidence>
<keyword evidence="5 6" id="KW-0067">ATP-binding</keyword>
<keyword evidence="6" id="KW-0479">Metal-binding</keyword>
<feature type="compositionally biased region" description="Basic residues" evidence="8">
    <location>
        <begin position="11"/>
        <end position="21"/>
    </location>
</feature>
<dbReference type="GO" id="GO:0006799">
    <property type="term" value="P:polyphosphate biosynthetic process"/>
    <property type="evidence" value="ECO:0007669"/>
    <property type="project" value="UniProtKB-UniRule"/>
</dbReference>
<dbReference type="Gene3D" id="1.20.58.310">
    <property type="entry name" value="Polyphosphate kinase N-terminal domain"/>
    <property type="match status" value="1"/>
</dbReference>
<feature type="domain" description="Polyphosphate kinase middle" evidence="9">
    <location>
        <begin position="149"/>
        <end position="324"/>
    </location>
</feature>
<feature type="domain" description="Polyphosphate kinase C-terminal" evidence="12">
    <location>
        <begin position="355"/>
        <end position="519"/>
    </location>
</feature>
<protein>
    <recommendedName>
        <fullName evidence="6 7">Polyphosphate kinase</fullName>
        <ecNumber evidence="6 7">2.7.4.1</ecNumber>
    </recommendedName>
    <alternativeName>
        <fullName evidence="6">ATP-polyphosphate phosphotransferase</fullName>
    </alternativeName>
    <alternativeName>
        <fullName evidence="6">Polyphosphoric acid kinase</fullName>
    </alternativeName>
</protein>
<keyword evidence="6" id="KW-0460">Magnesium</keyword>
<keyword evidence="1 6" id="KW-0597">Phosphoprotein</keyword>
<evidence type="ECO:0000256" key="1">
    <source>
        <dbReference type="ARBA" id="ARBA00022553"/>
    </source>
</evidence>
<dbReference type="EMBL" id="LUKE01000006">
    <property type="protein sequence ID" value="KYG61493.1"/>
    <property type="molecule type" value="Genomic_DNA"/>
</dbReference>
<dbReference type="PIRSF" id="PIRSF015589">
    <property type="entry name" value="PP_kinase"/>
    <property type="match status" value="1"/>
</dbReference>
<evidence type="ECO:0000256" key="8">
    <source>
        <dbReference type="SAM" id="MobiDB-lite"/>
    </source>
</evidence>
<dbReference type="InterPro" id="IPR003414">
    <property type="entry name" value="PP_kinase"/>
</dbReference>
<dbReference type="Pfam" id="PF13090">
    <property type="entry name" value="PP_kinase_C"/>
    <property type="match status" value="1"/>
</dbReference>
<evidence type="ECO:0000313" key="14">
    <source>
        <dbReference type="Proteomes" id="UP000075320"/>
    </source>
</evidence>
<dbReference type="InterPro" id="IPR025198">
    <property type="entry name" value="PPK_N_dom"/>
</dbReference>
<reference evidence="13 14" key="1">
    <citation type="submission" date="2016-03" db="EMBL/GenBank/DDBJ databases">
        <authorList>
            <person name="Ploux O."/>
        </authorList>
    </citation>
    <scope>NUCLEOTIDE SEQUENCE [LARGE SCALE GENOMIC DNA]</scope>
    <source>
        <strain evidence="13 14">R0</strain>
    </source>
</reference>
<comment type="catalytic activity">
    <reaction evidence="6 7">
        <text>[phosphate](n) + ATP = [phosphate](n+1) + ADP</text>
        <dbReference type="Rhea" id="RHEA:19573"/>
        <dbReference type="Rhea" id="RHEA-COMP:9859"/>
        <dbReference type="Rhea" id="RHEA-COMP:14280"/>
        <dbReference type="ChEBI" id="CHEBI:16838"/>
        <dbReference type="ChEBI" id="CHEBI:30616"/>
        <dbReference type="ChEBI" id="CHEBI:456216"/>
        <dbReference type="EC" id="2.7.4.1"/>
    </reaction>
</comment>
<sequence>MNSVKATAPKRTSKKKSTRARKVQEHPLSSESLFTNREIGWLNFNRRVLAEAEDARNPLLERVRFLSISGSNLDEFFMKRVGGLKRHVAYGVSPKSADGKTPLFQLNEIRQLVNPMLKDQANCYLKNLKPSLEKEGVFLLSWAELSDKEKDSVKKYYNRNVFPVLTPLSVDPGHPFPFISNLSISLGVTLKHPNSEEKLFARVKVPKVLAPWICVDPEQTALRFISLLEVIKENLSDLFPSMQVLGVMPFRLTRNADSDQDQEDAEDLLEAIEEELRQRRFAEVVRLEHGPKPDPWMLKFLMEELEITEEDVYELPAMMDFTDLGFIADVNLPKLKFEPYTPVVSPAFAEDGVGIFNAIKLADQLIHNPYESFAASVEKFIRTASEDPKVLAIKMTLYRTGDNSPFIRSLIRAAEQGKQVVCLVELKARFDEERNIYWASELENAGVHVVYGVVGLKTHAKTALVVRQEQEGLRCYAHIGTGNYNVATSRFYTDLGLLTAKEEITSDVVEFFHYLTGRSLKTNYQNLLVAPVNMISRFKTMVEREAEHAQAGRPSQIIAKFNNFEENDIAVALYAASQKGVDVDMIVRGFCCLKPGVPGMSDRIRVRSIIGRFLEHSRLFYFRNGAKDPVDGEFYIGSADWMYRNLHARVEAIVPILDRNLKEKCWEILQLFLKEKRQAWMMNSDGSYNREESNDIGIHQTMMQMAKSRVSLVEEPHQEGEH</sequence>
<dbReference type="SUPFAM" id="SSF56024">
    <property type="entry name" value="Phospholipase D/nuclease"/>
    <property type="match status" value="2"/>
</dbReference>
<comment type="similarity">
    <text evidence="6 7">Belongs to the polyphosphate kinase 1 (PPK1) family.</text>
</comment>
<keyword evidence="3 6" id="KW-0547">Nucleotide-binding</keyword>
<evidence type="ECO:0000259" key="10">
    <source>
        <dbReference type="Pfam" id="PF13089"/>
    </source>
</evidence>
<organism evidence="13 14">
    <name type="scientific">Bdellovibrio bacteriovorus</name>
    <dbReference type="NCBI Taxonomy" id="959"/>
    <lineage>
        <taxon>Bacteria</taxon>
        <taxon>Pseudomonadati</taxon>
        <taxon>Bdellovibrionota</taxon>
        <taxon>Bdellovibrionia</taxon>
        <taxon>Bdellovibrionales</taxon>
        <taxon>Pseudobdellovibrionaceae</taxon>
        <taxon>Bdellovibrio</taxon>
    </lineage>
</organism>
<comment type="caution">
    <text evidence="13">The sequence shown here is derived from an EMBL/GenBank/DDBJ whole genome shotgun (WGS) entry which is preliminary data.</text>
</comment>
<evidence type="ECO:0000256" key="2">
    <source>
        <dbReference type="ARBA" id="ARBA00022679"/>
    </source>
</evidence>
<dbReference type="InterPro" id="IPR024953">
    <property type="entry name" value="PP_kinase_middle"/>
</dbReference>
<dbReference type="Proteomes" id="UP000075320">
    <property type="component" value="Unassembled WGS sequence"/>
</dbReference>
<dbReference type="SUPFAM" id="SSF143724">
    <property type="entry name" value="PHP14-like"/>
    <property type="match status" value="1"/>
</dbReference>
<feature type="active site" description="Phosphohistidine intermediate" evidence="6">
    <location>
        <position position="459"/>
    </location>
</feature>
<feature type="region of interest" description="Disordered" evidence="8">
    <location>
        <begin position="1"/>
        <end position="28"/>
    </location>
</feature>
<dbReference type="GO" id="GO:0009358">
    <property type="term" value="C:polyphosphate kinase complex"/>
    <property type="evidence" value="ECO:0007669"/>
    <property type="project" value="InterPro"/>
</dbReference>
<evidence type="ECO:0000256" key="4">
    <source>
        <dbReference type="ARBA" id="ARBA00022777"/>
    </source>
</evidence>
<keyword evidence="2 6" id="KW-0808">Transferase</keyword>
<evidence type="ECO:0000313" key="13">
    <source>
        <dbReference type="EMBL" id="KYG61493.1"/>
    </source>
</evidence>
<feature type="domain" description="Polyphosphate kinase C-terminal" evidence="11">
    <location>
        <begin position="527"/>
        <end position="695"/>
    </location>
</feature>
<dbReference type="Pfam" id="PF02503">
    <property type="entry name" value="PP_kinase"/>
    <property type="match status" value="1"/>
</dbReference>
<dbReference type="OrthoDB" id="5287248at2"/>
<dbReference type="NCBIfam" id="NF003921">
    <property type="entry name" value="PRK05443.2-2"/>
    <property type="match status" value="1"/>
</dbReference>
<dbReference type="GO" id="GO:0005524">
    <property type="term" value="F:ATP binding"/>
    <property type="evidence" value="ECO:0007669"/>
    <property type="project" value="UniProtKB-KW"/>
</dbReference>
<evidence type="ECO:0000256" key="5">
    <source>
        <dbReference type="ARBA" id="ARBA00022840"/>
    </source>
</evidence>
<accession>A0A150WEY9</accession>
<dbReference type="InterPro" id="IPR036832">
    <property type="entry name" value="PPK_N_dom_sf"/>
</dbReference>
<feature type="binding site" evidence="6">
    <location>
        <position position="616"/>
    </location>
    <ligand>
        <name>ATP</name>
        <dbReference type="ChEBI" id="CHEBI:30616"/>
    </ligand>
</feature>
<comment type="function">
    <text evidence="6 7">Catalyzes the reversible transfer of the terminal phosphate of ATP to form a long-chain polyphosphate (polyP).</text>
</comment>
<feature type="binding site" evidence="6">
    <location>
        <position position="492"/>
    </location>
    <ligand>
        <name>ATP</name>
        <dbReference type="ChEBI" id="CHEBI:30616"/>
    </ligand>
</feature>
<dbReference type="GO" id="GO:0008976">
    <property type="term" value="F:polyphosphate kinase activity"/>
    <property type="evidence" value="ECO:0007669"/>
    <property type="project" value="UniProtKB-UniRule"/>
</dbReference>
<dbReference type="SUPFAM" id="SSF140356">
    <property type="entry name" value="PPK N-terminal domain-like"/>
    <property type="match status" value="1"/>
</dbReference>
<dbReference type="Gene3D" id="3.30.1840.10">
    <property type="entry name" value="Polyphosphate kinase middle domain"/>
    <property type="match status" value="1"/>
</dbReference>
<dbReference type="InterPro" id="IPR036830">
    <property type="entry name" value="PP_kinase_middle_dom_sf"/>
</dbReference>
<feature type="binding site" evidence="6">
    <location>
        <position position="588"/>
    </location>
    <ligand>
        <name>ATP</name>
        <dbReference type="ChEBI" id="CHEBI:30616"/>
    </ligand>
</feature>
<dbReference type="InterPro" id="IPR025200">
    <property type="entry name" value="PPK_C_dom2"/>
</dbReference>
<dbReference type="InterPro" id="IPR041108">
    <property type="entry name" value="PP_kinase_C_1"/>
</dbReference>
<dbReference type="RefSeq" id="WP_061836575.1">
    <property type="nucleotide sequence ID" value="NZ_LUKE01000006.1"/>
</dbReference>
<dbReference type="NCBIfam" id="NF003918">
    <property type="entry name" value="PRK05443.1-2"/>
    <property type="match status" value="1"/>
</dbReference>
<dbReference type="NCBIfam" id="TIGR03705">
    <property type="entry name" value="poly_P_kin"/>
    <property type="match status" value="1"/>
</dbReference>
<feature type="compositionally biased region" description="Low complexity" evidence="8">
    <location>
        <begin position="1"/>
        <end position="10"/>
    </location>
</feature>
<feature type="binding site" evidence="6">
    <location>
        <position position="429"/>
    </location>
    <ligand>
        <name>Mg(2+)</name>
        <dbReference type="ChEBI" id="CHEBI:18420"/>
    </ligand>
</feature>
<evidence type="ECO:0000259" key="9">
    <source>
        <dbReference type="Pfam" id="PF02503"/>
    </source>
</evidence>
<dbReference type="GO" id="GO:0046872">
    <property type="term" value="F:metal ion binding"/>
    <property type="evidence" value="ECO:0007669"/>
    <property type="project" value="UniProtKB-KW"/>
</dbReference>
<dbReference type="Pfam" id="PF17941">
    <property type="entry name" value="PP_kinase_C_1"/>
    <property type="match status" value="1"/>
</dbReference>
<dbReference type="PANTHER" id="PTHR30218">
    <property type="entry name" value="POLYPHOSPHATE KINASE"/>
    <property type="match status" value="1"/>
</dbReference>
<name>A0A150WEY9_BDEBC</name>
<comment type="cofactor">
    <cofactor evidence="6">
        <name>Mg(2+)</name>
        <dbReference type="ChEBI" id="CHEBI:18420"/>
    </cofactor>
</comment>
<dbReference type="NCBIfam" id="NF003917">
    <property type="entry name" value="PRK05443.1-1"/>
    <property type="match status" value="1"/>
</dbReference>
<dbReference type="Gene3D" id="3.30.870.10">
    <property type="entry name" value="Endonuclease Chain A"/>
    <property type="match status" value="2"/>
</dbReference>
<dbReference type="HAMAP" id="MF_00347">
    <property type="entry name" value="Polyphosphate_kinase"/>
    <property type="match status" value="1"/>
</dbReference>
<dbReference type="AlphaFoldDB" id="A0A150WEY9"/>
<dbReference type="CDD" id="cd09168">
    <property type="entry name" value="PLDc_PaPPK1_C2_like"/>
    <property type="match status" value="1"/>
</dbReference>
<feature type="binding site" evidence="6">
    <location>
        <position position="72"/>
    </location>
    <ligand>
        <name>ATP</name>
        <dbReference type="ChEBI" id="CHEBI:30616"/>
    </ligand>
</feature>
<feature type="domain" description="Polyphosphate kinase N-terminal" evidence="10">
    <location>
        <begin position="34"/>
        <end position="139"/>
    </location>
</feature>
<dbReference type="Pfam" id="PF13089">
    <property type="entry name" value="PP_kinase_N"/>
    <property type="match status" value="1"/>
</dbReference>
<evidence type="ECO:0000259" key="11">
    <source>
        <dbReference type="Pfam" id="PF13090"/>
    </source>
</evidence>
<evidence type="ECO:0000256" key="3">
    <source>
        <dbReference type="ARBA" id="ARBA00022741"/>
    </source>
</evidence>
<feature type="binding site" evidence="6">
    <location>
        <position position="399"/>
    </location>
    <ligand>
        <name>Mg(2+)</name>
        <dbReference type="ChEBI" id="CHEBI:18420"/>
    </ligand>
</feature>